<accession>A0A1L9RB80</accession>
<dbReference type="InterPro" id="IPR011009">
    <property type="entry name" value="Kinase-like_dom_sf"/>
</dbReference>
<dbReference type="OrthoDB" id="4185642at2759"/>
<name>A0A1L9RB80_ASPWE</name>
<protein>
    <recommendedName>
        <fullName evidence="3">Protein kinase domain-containing protein</fullName>
    </recommendedName>
</protein>
<organism evidence="1 2">
    <name type="scientific">Aspergillus wentii DTO 134E9</name>
    <dbReference type="NCBI Taxonomy" id="1073089"/>
    <lineage>
        <taxon>Eukaryota</taxon>
        <taxon>Fungi</taxon>
        <taxon>Dikarya</taxon>
        <taxon>Ascomycota</taxon>
        <taxon>Pezizomycotina</taxon>
        <taxon>Eurotiomycetes</taxon>
        <taxon>Eurotiomycetidae</taxon>
        <taxon>Eurotiales</taxon>
        <taxon>Aspergillaceae</taxon>
        <taxon>Aspergillus</taxon>
        <taxon>Aspergillus subgen. Cremei</taxon>
    </lineage>
</organism>
<dbReference type="STRING" id="1073089.A0A1L9RB80"/>
<keyword evidence="2" id="KW-1185">Reference proteome</keyword>
<dbReference type="VEuPathDB" id="FungiDB:ASPWEDRAFT_31074"/>
<evidence type="ECO:0000313" key="1">
    <source>
        <dbReference type="EMBL" id="OJJ32138.1"/>
    </source>
</evidence>
<dbReference type="EMBL" id="KV878215">
    <property type="protein sequence ID" value="OJJ32138.1"/>
    <property type="molecule type" value="Genomic_DNA"/>
</dbReference>
<evidence type="ECO:0000313" key="2">
    <source>
        <dbReference type="Proteomes" id="UP000184383"/>
    </source>
</evidence>
<reference evidence="2" key="1">
    <citation type="journal article" date="2017" name="Genome Biol.">
        <title>Comparative genomics reveals high biological diversity and specific adaptations in the industrially and medically important fungal genus Aspergillus.</title>
        <authorList>
            <person name="de Vries R.P."/>
            <person name="Riley R."/>
            <person name="Wiebenga A."/>
            <person name="Aguilar-Osorio G."/>
            <person name="Amillis S."/>
            <person name="Uchima C.A."/>
            <person name="Anderluh G."/>
            <person name="Asadollahi M."/>
            <person name="Askin M."/>
            <person name="Barry K."/>
            <person name="Battaglia E."/>
            <person name="Bayram O."/>
            <person name="Benocci T."/>
            <person name="Braus-Stromeyer S.A."/>
            <person name="Caldana C."/>
            <person name="Canovas D."/>
            <person name="Cerqueira G.C."/>
            <person name="Chen F."/>
            <person name="Chen W."/>
            <person name="Choi C."/>
            <person name="Clum A."/>
            <person name="Dos Santos R.A."/>
            <person name="Damasio A.R."/>
            <person name="Diallinas G."/>
            <person name="Emri T."/>
            <person name="Fekete E."/>
            <person name="Flipphi M."/>
            <person name="Freyberg S."/>
            <person name="Gallo A."/>
            <person name="Gournas C."/>
            <person name="Habgood R."/>
            <person name="Hainaut M."/>
            <person name="Harispe M.L."/>
            <person name="Henrissat B."/>
            <person name="Hilden K.S."/>
            <person name="Hope R."/>
            <person name="Hossain A."/>
            <person name="Karabika E."/>
            <person name="Karaffa L."/>
            <person name="Karanyi Z."/>
            <person name="Krasevec N."/>
            <person name="Kuo A."/>
            <person name="Kusch H."/>
            <person name="LaButti K."/>
            <person name="Lagendijk E.L."/>
            <person name="Lapidus A."/>
            <person name="Levasseur A."/>
            <person name="Lindquist E."/>
            <person name="Lipzen A."/>
            <person name="Logrieco A.F."/>
            <person name="MacCabe A."/>
            <person name="Maekelae M.R."/>
            <person name="Malavazi I."/>
            <person name="Melin P."/>
            <person name="Meyer V."/>
            <person name="Mielnichuk N."/>
            <person name="Miskei M."/>
            <person name="Molnar A.P."/>
            <person name="Mule G."/>
            <person name="Ngan C.Y."/>
            <person name="Orejas M."/>
            <person name="Orosz E."/>
            <person name="Ouedraogo J.P."/>
            <person name="Overkamp K.M."/>
            <person name="Park H.-S."/>
            <person name="Perrone G."/>
            <person name="Piumi F."/>
            <person name="Punt P.J."/>
            <person name="Ram A.F."/>
            <person name="Ramon A."/>
            <person name="Rauscher S."/>
            <person name="Record E."/>
            <person name="Riano-Pachon D.M."/>
            <person name="Robert V."/>
            <person name="Roehrig J."/>
            <person name="Ruller R."/>
            <person name="Salamov A."/>
            <person name="Salih N.S."/>
            <person name="Samson R.A."/>
            <person name="Sandor E."/>
            <person name="Sanguinetti M."/>
            <person name="Schuetze T."/>
            <person name="Sepcic K."/>
            <person name="Shelest E."/>
            <person name="Sherlock G."/>
            <person name="Sophianopoulou V."/>
            <person name="Squina F.M."/>
            <person name="Sun H."/>
            <person name="Susca A."/>
            <person name="Todd R.B."/>
            <person name="Tsang A."/>
            <person name="Unkles S.E."/>
            <person name="van de Wiele N."/>
            <person name="van Rossen-Uffink D."/>
            <person name="Oliveira J.V."/>
            <person name="Vesth T.C."/>
            <person name="Visser J."/>
            <person name="Yu J.-H."/>
            <person name="Zhou M."/>
            <person name="Andersen M.R."/>
            <person name="Archer D.B."/>
            <person name="Baker S.E."/>
            <person name="Benoit I."/>
            <person name="Brakhage A.A."/>
            <person name="Braus G.H."/>
            <person name="Fischer R."/>
            <person name="Frisvad J.C."/>
            <person name="Goldman G.H."/>
            <person name="Houbraken J."/>
            <person name="Oakley B."/>
            <person name="Pocsi I."/>
            <person name="Scazzocchio C."/>
            <person name="Seiboth B."/>
            <person name="vanKuyk P.A."/>
            <person name="Wortman J."/>
            <person name="Dyer P.S."/>
            <person name="Grigoriev I.V."/>
        </authorList>
    </citation>
    <scope>NUCLEOTIDE SEQUENCE [LARGE SCALE GENOMIC DNA]</scope>
    <source>
        <strain evidence="2">DTO 134E9</strain>
    </source>
</reference>
<gene>
    <name evidence="1" type="ORF">ASPWEDRAFT_31074</name>
</gene>
<dbReference type="Proteomes" id="UP000184383">
    <property type="component" value="Unassembled WGS sequence"/>
</dbReference>
<dbReference type="GeneID" id="63749348"/>
<sequence length="219" mass="24972">MEESQGDNFKLNNTTVSVAEIEFLDILKESDSIVTWHVSVRGQQYVMKVYHTFEDEVEIDFSLYRNEATAYQRLQFHGLCDRGCIPCFYGAIESLNPAIHPQSLSHFIADKLRPSAVLIEYVPGMRELDMATYTKGRWAVALDILKMIHQAGVVHEDATDSHNVMVCPESERVLWIDFDRARTVELKGEVVFVGKEMQDLEFRAVVGIGRDLEDGQVKD</sequence>
<dbReference type="RefSeq" id="XP_040685815.1">
    <property type="nucleotide sequence ID" value="XM_040833500.1"/>
</dbReference>
<dbReference type="SUPFAM" id="SSF56112">
    <property type="entry name" value="Protein kinase-like (PK-like)"/>
    <property type="match status" value="1"/>
</dbReference>
<dbReference type="AlphaFoldDB" id="A0A1L9RB80"/>
<proteinExistence type="predicted"/>
<evidence type="ECO:0008006" key="3">
    <source>
        <dbReference type="Google" id="ProtNLM"/>
    </source>
</evidence>